<comment type="caution">
    <text evidence="3">The sequence shown here is derived from an EMBL/GenBank/DDBJ whole genome shotgun (WGS) entry which is preliminary data.</text>
</comment>
<feature type="compositionally biased region" description="Basic and acidic residues" evidence="1">
    <location>
        <begin position="80"/>
        <end position="90"/>
    </location>
</feature>
<dbReference type="AlphaFoldDB" id="A0A9Q1G1L6"/>
<evidence type="ECO:0000256" key="1">
    <source>
        <dbReference type="SAM" id="MobiDB-lite"/>
    </source>
</evidence>
<protein>
    <submittedName>
        <fullName evidence="3">Uncharacterized protein</fullName>
    </submittedName>
</protein>
<evidence type="ECO:0000256" key="2">
    <source>
        <dbReference type="SAM" id="SignalP"/>
    </source>
</evidence>
<gene>
    <name evidence="3" type="ORF">SKAU_G00113060</name>
</gene>
<proteinExistence type="predicted"/>
<organism evidence="3 4">
    <name type="scientific">Synaphobranchus kaupii</name>
    <name type="common">Kaup's arrowtooth eel</name>
    <dbReference type="NCBI Taxonomy" id="118154"/>
    <lineage>
        <taxon>Eukaryota</taxon>
        <taxon>Metazoa</taxon>
        <taxon>Chordata</taxon>
        <taxon>Craniata</taxon>
        <taxon>Vertebrata</taxon>
        <taxon>Euteleostomi</taxon>
        <taxon>Actinopterygii</taxon>
        <taxon>Neopterygii</taxon>
        <taxon>Teleostei</taxon>
        <taxon>Anguilliformes</taxon>
        <taxon>Synaphobranchidae</taxon>
        <taxon>Synaphobranchus</taxon>
    </lineage>
</organism>
<evidence type="ECO:0000313" key="4">
    <source>
        <dbReference type="Proteomes" id="UP001152622"/>
    </source>
</evidence>
<keyword evidence="4" id="KW-1185">Reference proteome</keyword>
<accession>A0A9Q1G1L6</accession>
<keyword evidence="2" id="KW-0732">Signal</keyword>
<feature type="signal peptide" evidence="2">
    <location>
        <begin position="1"/>
        <end position="26"/>
    </location>
</feature>
<feature type="chain" id="PRO_5040492704" evidence="2">
    <location>
        <begin position="27"/>
        <end position="225"/>
    </location>
</feature>
<name>A0A9Q1G1L6_SYNKA</name>
<feature type="region of interest" description="Disordered" evidence="1">
    <location>
        <begin position="76"/>
        <end position="100"/>
    </location>
</feature>
<dbReference type="Proteomes" id="UP001152622">
    <property type="component" value="Chromosome 3"/>
</dbReference>
<reference evidence="3" key="1">
    <citation type="journal article" date="2023" name="Science">
        <title>Genome structures resolve the early diversification of teleost fishes.</title>
        <authorList>
            <person name="Parey E."/>
            <person name="Louis A."/>
            <person name="Montfort J."/>
            <person name="Bouchez O."/>
            <person name="Roques C."/>
            <person name="Iampietro C."/>
            <person name="Lluch J."/>
            <person name="Castinel A."/>
            <person name="Donnadieu C."/>
            <person name="Desvignes T."/>
            <person name="Floi Bucao C."/>
            <person name="Jouanno E."/>
            <person name="Wen M."/>
            <person name="Mejri S."/>
            <person name="Dirks R."/>
            <person name="Jansen H."/>
            <person name="Henkel C."/>
            <person name="Chen W.J."/>
            <person name="Zahm M."/>
            <person name="Cabau C."/>
            <person name="Klopp C."/>
            <person name="Thompson A.W."/>
            <person name="Robinson-Rechavi M."/>
            <person name="Braasch I."/>
            <person name="Lecointre G."/>
            <person name="Bobe J."/>
            <person name="Postlethwait J.H."/>
            <person name="Berthelot C."/>
            <person name="Roest Crollius H."/>
            <person name="Guiguen Y."/>
        </authorList>
    </citation>
    <scope>NUCLEOTIDE SEQUENCE</scope>
    <source>
        <strain evidence="3">WJC10195</strain>
    </source>
</reference>
<evidence type="ECO:0000313" key="3">
    <source>
        <dbReference type="EMBL" id="KAJ8371278.1"/>
    </source>
</evidence>
<dbReference type="EMBL" id="JAINUF010000003">
    <property type="protein sequence ID" value="KAJ8371278.1"/>
    <property type="molecule type" value="Genomic_DNA"/>
</dbReference>
<feature type="compositionally biased region" description="Basic residues" evidence="1">
    <location>
        <begin position="114"/>
        <end position="126"/>
    </location>
</feature>
<feature type="region of interest" description="Disordered" evidence="1">
    <location>
        <begin position="112"/>
        <end position="138"/>
    </location>
</feature>
<sequence length="225" mass="24613">MIDKGRGDLFFSCILIIRLISFQVSDDPEPRRQRLINAPLRCAERANLDETRGGYGGSAALAPDREALVADKLLAGPSSHPRERGLHEPQFDPATSSPLSVHCTGSYRSEWRRREKIRHSRAKNGRGGKTSERDRAPKSIALLTSIRRCRPTGSCDTACPLAVAKAVSAGADPRAEEAGGGLKDKGFPNKISKQLRFLPWCENSTPPHISPTVRVTHLRATPQCS</sequence>